<feature type="region of interest" description="Disordered" evidence="1">
    <location>
        <begin position="1"/>
        <end position="22"/>
    </location>
</feature>
<sequence>MDTCLPASGSHASKPAVNGGGH</sequence>
<protein>
    <submittedName>
        <fullName evidence="2">Protein phosphatase 2A beta subunit mRNA</fullName>
    </submittedName>
</protein>
<accession>A2NAY4</accession>
<organism evidence="2">
    <name type="scientific">Homo sapiens</name>
    <name type="common">Human</name>
    <dbReference type="NCBI Taxonomy" id="9606"/>
    <lineage>
        <taxon>Eukaryota</taxon>
        <taxon>Metazoa</taxon>
        <taxon>Chordata</taxon>
        <taxon>Craniata</taxon>
        <taxon>Vertebrata</taxon>
        <taxon>Euteleostomi</taxon>
        <taxon>Mammalia</taxon>
        <taxon>Eutheria</taxon>
        <taxon>Euarchontoglires</taxon>
        <taxon>Primates</taxon>
        <taxon>Haplorrhini</taxon>
        <taxon>Catarrhini</taxon>
        <taxon>Hominidae</taxon>
        <taxon>Homo</taxon>
    </lineage>
</organism>
<dbReference type="EMBL" id="M64930">
    <property type="protein sequence ID" value="AAA36492.1"/>
    <property type="molecule type" value="mRNA"/>
</dbReference>
<reference evidence="2" key="1">
    <citation type="journal article" date="1991" name="Biochemistry">
        <title>Structure of the 55-kDa regulatory subunit of protein phosphatase 2A: evidence for a neuronal-specific isoform.</title>
        <authorList>
            <person name="Mayer R.E."/>
            <person name="Hendrix P."/>
            <person name="Cron P."/>
            <person name="Matthies R."/>
            <person name="Stone S.R."/>
            <person name="Goris J."/>
            <person name="Merlevede W."/>
            <person name="Hofsteenge J."/>
            <person name="Hemmings B.A."/>
        </authorList>
    </citation>
    <scope>NUCLEOTIDE SEQUENCE</scope>
    <source>
        <tissue evidence="2">Brain</tissue>
    </source>
</reference>
<evidence type="ECO:0000313" key="2">
    <source>
        <dbReference type="EMBL" id="AAA36492.1"/>
    </source>
</evidence>
<evidence type="ECO:0000256" key="1">
    <source>
        <dbReference type="SAM" id="MobiDB-lite"/>
    </source>
</evidence>
<proteinExistence type="evidence at transcript level"/>
<dbReference type="AlphaFoldDB" id="A2NAY4"/>
<name>A2NAY4_HUMAN</name>